<reference evidence="1" key="1">
    <citation type="journal article" date="2023" name="IMA Fungus">
        <title>Comparative genomic study of the Penicillium genus elucidates a diverse pangenome and 15 lateral gene transfer events.</title>
        <authorList>
            <person name="Petersen C."/>
            <person name="Sorensen T."/>
            <person name="Nielsen M.R."/>
            <person name="Sondergaard T.E."/>
            <person name="Sorensen J.L."/>
            <person name="Fitzpatrick D.A."/>
            <person name="Frisvad J.C."/>
            <person name="Nielsen K.L."/>
        </authorList>
    </citation>
    <scope>NUCLEOTIDE SEQUENCE</scope>
    <source>
        <strain evidence="1">IBT 12815</strain>
    </source>
</reference>
<evidence type="ECO:0000313" key="1">
    <source>
        <dbReference type="EMBL" id="KAJ5593502.1"/>
    </source>
</evidence>
<name>A0AAD6DW32_9EURO</name>
<dbReference type="InterPro" id="IPR011990">
    <property type="entry name" value="TPR-like_helical_dom_sf"/>
</dbReference>
<sequence>MNGLSHIGTASSLVSGAEALLRQGNLEEATQNIYDADCILKLVGGMRSLEIRIKWSLARLSACRSDYVRAISRYENLIEEHQKNFGIDYKRLRTLNCELGDVYRDLGDMRKAEYYYKAGFATASRKTKLLTDTVNVSAWLVYGSLTRF</sequence>
<comment type="caution">
    <text evidence="1">The sequence shown here is derived from an EMBL/GenBank/DDBJ whole genome shotgun (WGS) entry which is preliminary data.</text>
</comment>
<evidence type="ECO:0008006" key="3">
    <source>
        <dbReference type="Google" id="ProtNLM"/>
    </source>
</evidence>
<protein>
    <recommendedName>
        <fullName evidence="3">MalT-like TPR region domain-containing protein</fullName>
    </recommendedName>
</protein>
<keyword evidence="2" id="KW-1185">Reference proteome</keyword>
<dbReference type="Proteomes" id="UP001213799">
    <property type="component" value="Unassembled WGS sequence"/>
</dbReference>
<accession>A0AAD6DW32</accession>
<proteinExistence type="predicted"/>
<dbReference type="RefSeq" id="XP_056750128.1">
    <property type="nucleotide sequence ID" value="XM_056901460.1"/>
</dbReference>
<dbReference type="Gene3D" id="1.25.40.10">
    <property type="entry name" value="Tetratricopeptide repeat domain"/>
    <property type="match status" value="1"/>
</dbReference>
<organism evidence="1 2">
    <name type="scientific">Penicillium hordei</name>
    <dbReference type="NCBI Taxonomy" id="40994"/>
    <lineage>
        <taxon>Eukaryota</taxon>
        <taxon>Fungi</taxon>
        <taxon>Dikarya</taxon>
        <taxon>Ascomycota</taxon>
        <taxon>Pezizomycotina</taxon>
        <taxon>Eurotiomycetes</taxon>
        <taxon>Eurotiomycetidae</taxon>
        <taxon>Eurotiales</taxon>
        <taxon>Aspergillaceae</taxon>
        <taxon>Penicillium</taxon>
    </lineage>
</organism>
<dbReference type="GeneID" id="81591702"/>
<dbReference type="SUPFAM" id="SSF48452">
    <property type="entry name" value="TPR-like"/>
    <property type="match status" value="1"/>
</dbReference>
<dbReference type="EMBL" id="JAQJAE010000005">
    <property type="protein sequence ID" value="KAJ5593502.1"/>
    <property type="molecule type" value="Genomic_DNA"/>
</dbReference>
<gene>
    <name evidence="1" type="ORF">N7537_010406</name>
</gene>
<evidence type="ECO:0000313" key="2">
    <source>
        <dbReference type="Proteomes" id="UP001213799"/>
    </source>
</evidence>
<dbReference type="AlphaFoldDB" id="A0AAD6DW32"/>
<reference evidence="1" key="2">
    <citation type="submission" date="2023-01" db="EMBL/GenBank/DDBJ databases">
        <authorList>
            <person name="Petersen C."/>
        </authorList>
    </citation>
    <scope>NUCLEOTIDE SEQUENCE</scope>
    <source>
        <strain evidence="1">IBT 12815</strain>
    </source>
</reference>